<gene>
    <name evidence="10" type="ORF">B9Z19DRAFT_1081227</name>
</gene>
<comment type="subcellular location">
    <subcellularLocation>
        <location evidence="1">Membrane</location>
        <topology evidence="1">Multi-pass membrane protein</topology>
    </subcellularLocation>
</comment>
<feature type="transmembrane region" description="Helical" evidence="8">
    <location>
        <begin position="382"/>
        <end position="407"/>
    </location>
</feature>
<feature type="transmembrane region" description="Helical" evidence="8">
    <location>
        <begin position="214"/>
        <end position="234"/>
    </location>
</feature>
<evidence type="ECO:0000256" key="5">
    <source>
        <dbReference type="ARBA" id="ARBA00022989"/>
    </source>
</evidence>
<evidence type="ECO:0000256" key="4">
    <source>
        <dbReference type="ARBA" id="ARBA00022692"/>
    </source>
</evidence>
<keyword evidence="11" id="KW-1185">Reference proteome</keyword>
<evidence type="ECO:0000256" key="7">
    <source>
        <dbReference type="SAM" id="MobiDB-lite"/>
    </source>
</evidence>
<dbReference type="Gene3D" id="1.20.1250.20">
    <property type="entry name" value="MFS general substrate transporter like domains"/>
    <property type="match status" value="2"/>
</dbReference>
<evidence type="ECO:0000259" key="9">
    <source>
        <dbReference type="PROSITE" id="PS50850"/>
    </source>
</evidence>
<feature type="transmembrane region" description="Helical" evidence="8">
    <location>
        <begin position="157"/>
        <end position="175"/>
    </location>
</feature>
<evidence type="ECO:0000313" key="11">
    <source>
        <dbReference type="Proteomes" id="UP000244722"/>
    </source>
</evidence>
<feature type="domain" description="Major facilitator superfamily (MFS) profile" evidence="9">
    <location>
        <begin position="86"/>
        <end position="468"/>
    </location>
</feature>
<sequence>MDKERGPASSTPTLTALDGDYKPGESDSGRERYTPSNVSRMSAGKGEECGDDVGIAPAGEGLENLEKQPTTLSIHHPSSFPDGGVTAWLSVLGGFAAMFCSFGWINCIGIFQDYYERNQLKGYSPSTVSWILSLETFCMFFLGPIVGKYYDSYGSRVILLLGTFLHVFGLMMVSISSKYWHFIICQGIVSATGASLIFYPALGDVSTWFFKRRAFALGVMASGSSMGGVILPIMIERLLPRVGYGWTMRIAAFLILGMMIIANLTLKSRLPPKGWAPLKLSDFLKHFKEPVYSMSVVSAFLFFFGMFLPFNFIVVSAKRNGMSTSLANYLVSILNGVSVFGRILPGWLGDKLGRYNMMIMTTGASGILVLALWLPATGNLPAILFACFYGFTTGAFVSLAPACLAQISDIREIGVRNGGMFAFVSIAALTGVPIGGALVDKYNGGFLGLQIFCGVTLLAASICWALSRWIIAGWKITRV</sequence>
<accession>A0A2T6ZW13</accession>
<dbReference type="AlphaFoldDB" id="A0A2T6ZW13"/>
<evidence type="ECO:0000256" key="1">
    <source>
        <dbReference type="ARBA" id="ARBA00004141"/>
    </source>
</evidence>
<dbReference type="SUPFAM" id="SSF103473">
    <property type="entry name" value="MFS general substrate transporter"/>
    <property type="match status" value="1"/>
</dbReference>
<feature type="transmembrane region" description="Helical" evidence="8">
    <location>
        <begin position="445"/>
        <end position="466"/>
    </location>
</feature>
<dbReference type="OrthoDB" id="5667at2759"/>
<name>A0A2T6ZW13_TUBBO</name>
<dbReference type="InterPro" id="IPR020846">
    <property type="entry name" value="MFS_dom"/>
</dbReference>
<dbReference type="GO" id="GO:0016020">
    <property type="term" value="C:membrane"/>
    <property type="evidence" value="ECO:0007669"/>
    <property type="project" value="UniProtKB-SubCell"/>
</dbReference>
<dbReference type="GO" id="GO:0022857">
    <property type="term" value="F:transmembrane transporter activity"/>
    <property type="evidence" value="ECO:0007669"/>
    <property type="project" value="InterPro"/>
</dbReference>
<dbReference type="PANTHER" id="PTHR11360:SF224">
    <property type="entry name" value="MAJOR FACILITATOR SUPERFAMILY (MFS) PROFILE DOMAIN-CONTAINING PROTEIN-RELATED"/>
    <property type="match status" value="1"/>
</dbReference>
<feature type="transmembrane region" description="Helical" evidence="8">
    <location>
        <begin position="326"/>
        <end position="345"/>
    </location>
</feature>
<feature type="transmembrane region" description="Helical" evidence="8">
    <location>
        <begin position="131"/>
        <end position="150"/>
    </location>
</feature>
<dbReference type="Proteomes" id="UP000244722">
    <property type="component" value="Unassembled WGS sequence"/>
</dbReference>
<dbReference type="STRING" id="42251.A0A2T6ZW13"/>
<feature type="transmembrane region" description="Helical" evidence="8">
    <location>
        <begin position="85"/>
        <end position="111"/>
    </location>
</feature>
<feature type="transmembrane region" description="Helical" evidence="8">
    <location>
        <begin position="357"/>
        <end position="376"/>
    </location>
</feature>
<dbReference type="InterPro" id="IPR050327">
    <property type="entry name" value="Proton-linked_MCT"/>
</dbReference>
<keyword evidence="5 8" id="KW-1133">Transmembrane helix</keyword>
<dbReference type="InterPro" id="IPR011701">
    <property type="entry name" value="MFS"/>
</dbReference>
<keyword evidence="6 8" id="KW-0472">Membrane</keyword>
<organism evidence="10 11">
    <name type="scientific">Tuber borchii</name>
    <name type="common">White truffle</name>
    <dbReference type="NCBI Taxonomy" id="42251"/>
    <lineage>
        <taxon>Eukaryota</taxon>
        <taxon>Fungi</taxon>
        <taxon>Dikarya</taxon>
        <taxon>Ascomycota</taxon>
        <taxon>Pezizomycotina</taxon>
        <taxon>Pezizomycetes</taxon>
        <taxon>Pezizales</taxon>
        <taxon>Tuberaceae</taxon>
        <taxon>Tuber</taxon>
    </lineage>
</organism>
<feature type="transmembrane region" description="Helical" evidence="8">
    <location>
        <begin position="246"/>
        <end position="266"/>
    </location>
</feature>
<evidence type="ECO:0000256" key="2">
    <source>
        <dbReference type="ARBA" id="ARBA00006727"/>
    </source>
</evidence>
<comment type="similarity">
    <text evidence="2">Belongs to the major facilitator superfamily. Monocarboxylate porter (TC 2.A.1.13) family.</text>
</comment>
<dbReference type="PROSITE" id="PS50850">
    <property type="entry name" value="MFS"/>
    <property type="match status" value="1"/>
</dbReference>
<keyword evidence="3" id="KW-0813">Transport</keyword>
<evidence type="ECO:0000256" key="3">
    <source>
        <dbReference type="ARBA" id="ARBA00022448"/>
    </source>
</evidence>
<evidence type="ECO:0000313" key="10">
    <source>
        <dbReference type="EMBL" id="PUU79673.1"/>
    </source>
</evidence>
<dbReference type="PANTHER" id="PTHR11360">
    <property type="entry name" value="MONOCARBOXYLATE TRANSPORTER"/>
    <property type="match status" value="1"/>
</dbReference>
<dbReference type="Pfam" id="PF07690">
    <property type="entry name" value="MFS_1"/>
    <property type="match status" value="1"/>
</dbReference>
<proteinExistence type="inferred from homology"/>
<dbReference type="CDD" id="cd17352">
    <property type="entry name" value="MFS_MCT_SLC16"/>
    <property type="match status" value="1"/>
</dbReference>
<keyword evidence="4 8" id="KW-0812">Transmembrane</keyword>
<feature type="transmembrane region" description="Helical" evidence="8">
    <location>
        <begin position="419"/>
        <end position="439"/>
    </location>
</feature>
<evidence type="ECO:0000256" key="8">
    <source>
        <dbReference type="SAM" id="Phobius"/>
    </source>
</evidence>
<feature type="compositionally biased region" description="Basic and acidic residues" evidence="7">
    <location>
        <begin position="19"/>
        <end position="33"/>
    </location>
</feature>
<dbReference type="EMBL" id="NESQ01000085">
    <property type="protein sequence ID" value="PUU79673.1"/>
    <property type="molecule type" value="Genomic_DNA"/>
</dbReference>
<comment type="caution">
    <text evidence="10">The sequence shown here is derived from an EMBL/GenBank/DDBJ whole genome shotgun (WGS) entry which is preliminary data.</text>
</comment>
<feature type="transmembrane region" description="Helical" evidence="8">
    <location>
        <begin position="181"/>
        <end position="202"/>
    </location>
</feature>
<feature type="region of interest" description="Disordered" evidence="7">
    <location>
        <begin position="1"/>
        <end position="53"/>
    </location>
</feature>
<dbReference type="InterPro" id="IPR036259">
    <property type="entry name" value="MFS_trans_sf"/>
</dbReference>
<reference evidence="10 11" key="1">
    <citation type="submission" date="2017-04" db="EMBL/GenBank/DDBJ databases">
        <title>Draft genome sequence of Tuber borchii Vittad., a whitish edible truffle.</title>
        <authorList>
            <consortium name="DOE Joint Genome Institute"/>
            <person name="Murat C."/>
            <person name="Kuo A."/>
            <person name="Barry K.W."/>
            <person name="Clum A."/>
            <person name="Dockter R.B."/>
            <person name="Fauchery L."/>
            <person name="Iotti M."/>
            <person name="Kohler A."/>
            <person name="Labutti K."/>
            <person name="Lindquist E.A."/>
            <person name="Lipzen A."/>
            <person name="Ohm R.A."/>
            <person name="Wang M."/>
            <person name="Grigoriev I.V."/>
            <person name="Zambonelli A."/>
            <person name="Martin F.M."/>
        </authorList>
    </citation>
    <scope>NUCLEOTIDE SEQUENCE [LARGE SCALE GENOMIC DNA]</scope>
    <source>
        <strain evidence="10 11">Tbo3840</strain>
    </source>
</reference>
<protein>
    <submittedName>
        <fullName evidence="10">Major facilitator superfamily domain-containing protein</fullName>
    </submittedName>
</protein>
<feature type="transmembrane region" description="Helical" evidence="8">
    <location>
        <begin position="291"/>
        <end position="314"/>
    </location>
</feature>
<evidence type="ECO:0000256" key="6">
    <source>
        <dbReference type="ARBA" id="ARBA00023136"/>
    </source>
</evidence>